<organism evidence="1 2">
    <name type="scientific">Paenibacillus naphthalenovorans</name>
    <dbReference type="NCBI Taxonomy" id="162209"/>
    <lineage>
        <taxon>Bacteria</taxon>
        <taxon>Bacillati</taxon>
        <taxon>Bacillota</taxon>
        <taxon>Bacilli</taxon>
        <taxon>Bacillales</taxon>
        <taxon>Paenibacillaceae</taxon>
        <taxon>Paenibacillus</taxon>
    </lineage>
</organism>
<accession>A0A0U2W6E3</accession>
<name>A0A0U2W6E3_9BACL</name>
<sequence>MRVLYLVPLFFICWLSMIVLALAVFRQRLKEYRKQIVVSAVVLTLISVFVQTTHSVIGLILQPLFVILCFYMIFRLRFIYALIVSVVVYLVDTTTELGFFLMISRLTSEDFYKIAQESMTMPVISLFLLNLSAACILKKFRLGFSFVPFHINCKDHIHPRFHKAMFFIMSTGLLIITLTVSSIFYWKAETAVIQFFSVLLLIGIIRIFYEKELSDD</sequence>
<dbReference type="PATRIC" id="fig|162209.4.peg.601"/>
<proteinExistence type="predicted"/>
<dbReference type="STRING" id="162209.IJ22_05670"/>
<gene>
    <name evidence="1" type="ORF">IJ22_05670</name>
</gene>
<evidence type="ECO:0000313" key="2">
    <source>
        <dbReference type="Proteomes" id="UP000061660"/>
    </source>
</evidence>
<dbReference type="EMBL" id="CP013652">
    <property type="protein sequence ID" value="ALS20954.1"/>
    <property type="molecule type" value="Genomic_DNA"/>
</dbReference>
<reference evidence="1 2" key="2">
    <citation type="journal article" date="2016" name="Genome Announc.">
        <title>Complete Genome Sequences of Two Interactive Moderate Thermophiles, Paenibacillus napthalenovorans 32O-Y and Paenibacillus sp. 32O-W.</title>
        <authorList>
            <person name="Butler R.R.III."/>
            <person name="Wang J."/>
            <person name="Stark B.C."/>
            <person name="Pombert J.F."/>
        </authorList>
    </citation>
    <scope>NUCLEOTIDE SEQUENCE [LARGE SCALE GENOMIC DNA]</scope>
    <source>
        <strain evidence="1 2">32O-Y</strain>
    </source>
</reference>
<dbReference type="KEGG" id="pnp:IJ22_05670"/>
<dbReference type="Proteomes" id="UP000061660">
    <property type="component" value="Chromosome"/>
</dbReference>
<keyword evidence="2" id="KW-1185">Reference proteome</keyword>
<protein>
    <submittedName>
        <fullName evidence="1">Uncharacterized protein</fullName>
    </submittedName>
</protein>
<evidence type="ECO:0000313" key="1">
    <source>
        <dbReference type="EMBL" id="ALS20954.1"/>
    </source>
</evidence>
<dbReference type="AlphaFoldDB" id="A0A0U2W6E3"/>
<reference evidence="2" key="1">
    <citation type="submission" date="2015-12" db="EMBL/GenBank/DDBJ databases">
        <title>Complete genome sequences of two moderately thermophilic Paenibacillus species.</title>
        <authorList>
            <person name="Butler R.III."/>
            <person name="Wang J."/>
            <person name="Stark B.C."/>
            <person name="Pombert J.-F."/>
        </authorList>
    </citation>
    <scope>NUCLEOTIDE SEQUENCE [LARGE SCALE GENOMIC DNA]</scope>
    <source>
        <strain evidence="2">32O-Y</strain>
    </source>
</reference>